<accession>A0A9X3RE65</accession>
<name>A0A9X3RE65_9BACL</name>
<proteinExistence type="predicted"/>
<protein>
    <submittedName>
        <fullName evidence="1">Uncharacterized protein</fullName>
    </submittedName>
</protein>
<comment type="caution">
    <text evidence="1">The sequence shown here is derived from an EMBL/GenBank/DDBJ whole genome shotgun (WGS) entry which is preliminary data.</text>
</comment>
<dbReference type="RefSeq" id="WP_269926256.1">
    <property type="nucleotide sequence ID" value="NZ_JAMKBJ010000005.1"/>
</dbReference>
<reference evidence="1" key="1">
    <citation type="submission" date="2022-05" db="EMBL/GenBank/DDBJ databases">
        <authorList>
            <person name="Colautti A."/>
            <person name="Iacumin L."/>
        </authorList>
    </citation>
    <scope>NUCLEOTIDE SEQUENCE</scope>
    <source>
        <strain evidence="1">SK 55</strain>
    </source>
</reference>
<evidence type="ECO:0000313" key="1">
    <source>
        <dbReference type="EMBL" id="MCZ8537167.1"/>
    </source>
</evidence>
<dbReference type="EMBL" id="JAMKBJ010000005">
    <property type="protein sequence ID" value="MCZ8537167.1"/>
    <property type="molecule type" value="Genomic_DNA"/>
</dbReference>
<dbReference type="Proteomes" id="UP001152173">
    <property type="component" value="Unassembled WGS sequence"/>
</dbReference>
<keyword evidence="2" id="KW-1185">Reference proteome</keyword>
<dbReference type="AlphaFoldDB" id="A0A9X3RE65"/>
<sequence length="133" mass="15521">MNYNLLPLILIALLLCGCSKTTSINFPEKLDVPDEGEYTVFYIDDFSVTINQEITDEMLPTFLKSEPPHKMSTLIPIELQDFNQLYGAQFNINKTPYYIFLDSEENIFQTNDINKAKEFFKENIEEGKIRETY</sequence>
<evidence type="ECO:0000313" key="2">
    <source>
        <dbReference type="Proteomes" id="UP001152173"/>
    </source>
</evidence>
<gene>
    <name evidence="1" type="ORF">M9R32_08250</name>
</gene>
<organism evidence="1 2">
    <name type="scientific">Paenisporosarcina quisquiliarum</name>
    <dbReference type="NCBI Taxonomy" id="365346"/>
    <lineage>
        <taxon>Bacteria</taxon>
        <taxon>Bacillati</taxon>
        <taxon>Bacillota</taxon>
        <taxon>Bacilli</taxon>
        <taxon>Bacillales</taxon>
        <taxon>Caryophanaceae</taxon>
        <taxon>Paenisporosarcina</taxon>
    </lineage>
</organism>